<protein>
    <submittedName>
        <fullName evidence="1">Uncharacterized protein</fullName>
    </submittedName>
</protein>
<dbReference type="Proteomes" id="UP001057402">
    <property type="component" value="Chromosome 11"/>
</dbReference>
<sequence>MMVVDSVLGDQQGTEKKGKLSVLIVDDDPIARRVCKMLLKNADAEAEADVAVNGMEAVNLCATKKLREIGLKSVIVGVTSHASEPEIARAFMEAGLDELYGKPLTANVVKSLIRNKSDQPKPR</sequence>
<comment type="caution">
    <text evidence="1">The sequence shown here is derived from an EMBL/GenBank/DDBJ whole genome shotgun (WGS) entry which is preliminary data.</text>
</comment>
<evidence type="ECO:0000313" key="2">
    <source>
        <dbReference type="Proteomes" id="UP001057402"/>
    </source>
</evidence>
<accession>A0ACB9LIW1</accession>
<reference evidence="2" key="1">
    <citation type="journal article" date="2023" name="Front. Plant Sci.">
        <title>Chromosomal-level genome assembly of Melastoma candidum provides insights into trichome evolution.</title>
        <authorList>
            <person name="Zhong Y."/>
            <person name="Wu W."/>
            <person name="Sun C."/>
            <person name="Zou P."/>
            <person name="Liu Y."/>
            <person name="Dai S."/>
            <person name="Zhou R."/>
        </authorList>
    </citation>
    <scope>NUCLEOTIDE SEQUENCE [LARGE SCALE GENOMIC DNA]</scope>
</reference>
<dbReference type="EMBL" id="CM042890">
    <property type="protein sequence ID" value="KAI4311028.1"/>
    <property type="molecule type" value="Genomic_DNA"/>
</dbReference>
<proteinExistence type="predicted"/>
<name>A0ACB9LIW1_9MYRT</name>
<organism evidence="1 2">
    <name type="scientific">Melastoma candidum</name>
    <dbReference type="NCBI Taxonomy" id="119954"/>
    <lineage>
        <taxon>Eukaryota</taxon>
        <taxon>Viridiplantae</taxon>
        <taxon>Streptophyta</taxon>
        <taxon>Embryophyta</taxon>
        <taxon>Tracheophyta</taxon>
        <taxon>Spermatophyta</taxon>
        <taxon>Magnoliopsida</taxon>
        <taxon>eudicotyledons</taxon>
        <taxon>Gunneridae</taxon>
        <taxon>Pentapetalae</taxon>
        <taxon>rosids</taxon>
        <taxon>malvids</taxon>
        <taxon>Myrtales</taxon>
        <taxon>Melastomataceae</taxon>
        <taxon>Melastomatoideae</taxon>
        <taxon>Melastomateae</taxon>
        <taxon>Melastoma</taxon>
    </lineage>
</organism>
<evidence type="ECO:0000313" key="1">
    <source>
        <dbReference type="EMBL" id="KAI4311028.1"/>
    </source>
</evidence>
<keyword evidence="2" id="KW-1185">Reference proteome</keyword>
<gene>
    <name evidence="1" type="ORF">MLD38_035965</name>
</gene>